<gene>
    <name evidence="2" type="ORF">SAMN05216258_107147</name>
</gene>
<sequence length="260" mass="28058">MSARSSGTRAAAPRQPGLGSGPGRVRRRLRLAAALLAGAGVLAACGGEGSSTELLRRLGSTALGSIGDQLGTTDEAEPPRVLSRAEINAIEGALIGVQVEGAPMAYFLAFAAKPDGPVTYFNLARQSLAFDGAALLSGHALGDQRIGYRSDPSEDFLVAQRPVREWPGQVTRVMRFLDGVGRPFARTFVCAPRPIGPTQIPLAEVTFDVIEVEETCRSPYRTIVHRYWAEEETGFVWRSVQWFGPERGYLEISVLTPFSR</sequence>
<evidence type="ECO:0000256" key="1">
    <source>
        <dbReference type="SAM" id="MobiDB-lite"/>
    </source>
</evidence>
<dbReference type="OrthoDB" id="6237231at2"/>
<protein>
    <submittedName>
        <fullName evidence="2">Group 4 capsule polysaccharide lipoprotein gfcB, YjbF</fullName>
    </submittedName>
</protein>
<evidence type="ECO:0000313" key="3">
    <source>
        <dbReference type="Proteomes" id="UP000199377"/>
    </source>
</evidence>
<dbReference type="InterPro" id="IPR023373">
    <property type="entry name" value="YmcC_sf"/>
</dbReference>
<organism evidence="2 3">
    <name type="scientific">Albimonas pacifica</name>
    <dbReference type="NCBI Taxonomy" id="1114924"/>
    <lineage>
        <taxon>Bacteria</taxon>
        <taxon>Pseudomonadati</taxon>
        <taxon>Pseudomonadota</taxon>
        <taxon>Alphaproteobacteria</taxon>
        <taxon>Rhodobacterales</taxon>
        <taxon>Paracoccaceae</taxon>
        <taxon>Albimonas</taxon>
    </lineage>
</organism>
<keyword evidence="2" id="KW-0449">Lipoprotein</keyword>
<accession>A0A1I3INS0</accession>
<feature type="region of interest" description="Disordered" evidence="1">
    <location>
        <begin position="1"/>
        <end position="23"/>
    </location>
</feature>
<dbReference type="STRING" id="1114924.SAMN05216258_107147"/>
<dbReference type="RefSeq" id="WP_092861134.1">
    <property type="nucleotide sequence ID" value="NZ_FOQH01000007.1"/>
</dbReference>
<dbReference type="AlphaFoldDB" id="A0A1I3INS0"/>
<dbReference type="Gene3D" id="2.40.360.10">
    <property type="entry name" value="YmcC-like"/>
    <property type="match status" value="1"/>
</dbReference>
<keyword evidence="3" id="KW-1185">Reference proteome</keyword>
<dbReference type="Proteomes" id="UP000199377">
    <property type="component" value="Unassembled WGS sequence"/>
</dbReference>
<proteinExistence type="predicted"/>
<dbReference type="EMBL" id="FOQH01000007">
    <property type="protein sequence ID" value="SFI49423.1"/>
    <property type="molecule type" value="Genomic_DNA"/>
</dbReference>
<name>A0A1I3INS0_9RHOB</name>
<dbReference type="Pfam" id="PF11102">
    <property type="entry name" value="YjbF"/>
    <property type="match status" value="1"/>
</dbReference>
<evidence type="ECO:0000313" key="2">
    <source>
        <dbReference type="EMBL" id="SFI49423.1"/>
    </source>
</evidence>
<dbReference type="SUPFAM" id="SSF159270">
    <property type="entry name" value="YmcC-like"/>
    <property type="match status" value="1"/>
</dbReference>
<dbReference type="InterPro" id="IPR021308">
    <property type="entry name" value="GfcB"/>
</dbReference>
<reference evidence="2 3" key="1">
    <citation type="submission" date="2016-10" db="EMBL/GenBank/DDBJ databases">
        <authorList>
            <person name="de Groot N.N."/>
        </authorList>
    </citation>
    <scope>NUCLEOTIDE SEQUENCE [LARGE SCALE GENOMIC DNA]</scope>
    <source>
        <strain evidence="2 3">CGMCC 1.11030</strain>
    </source>
</reference>